<dbReference type="Gene3D" id="2.120.10.30">
    <property type="entry name" value="TolB, C-terminal domain"/>
    <property type="match status" value="1"/>
</dbReference>
<protein>
    <submittedName>
        <fullName evidence="2">Glucose/sorbosone dehydrogenase</fullName>
    </submittedName>
</protein>
<dbReference type="EMBL" id="QGGV01000021">
    <property type="protein sequence ID" value="PWK49837.1"/>
    <property type="molecule type" value="Genomic_DNA"/>
</dbReference>
<keyword evidence="3" id="KW-1185">Reference proteome</keyword>
<dbReference type="InterPro" id="IPR012938">
    <property type="entry name" value="Glc/Sorbosone_DH"/>
</dbReference>
<gene>
    <name evidence="2" type="ORF">C8D95_1212</name>
</gene>
<dbReference type="AlphaFoldDB" id="A0A316G5Y1"/>
<dbReference type="Proteomes" id="UP000245390">
    <property type="component" value="Unassembled WGS sequence"/>
</dbReference>
<proteinExistence type="predicted"/>
<evidence type="ECO:0000313" key="3">
    <source>
        <dbReference type="Proteomes" id="UP000245390"/>
    </source>
</evidence>
<evidence type="ECO:0000313" key="2">
    <source>
        <dbReference type="EMBL" id="PWK49837.1"/>
    </source>
</evidence>
<organism evidence="2 3">
    <name type="scientific">Silicimonas algicola</name>
    <dbReference type="NCBI Taxonomy" id="1826607"/>
    <lineage>
        <taxon>Bacteria</taxon>
        <taxon>Pseudomonadati</taxon>
        <taxon>Pseudomonadota</taxon>
        <taxon>Alphaproteobacteria</taxon>
        <taxon>Rhodobacterales</taxon>
        <taxon>Paracoccaceae</taxon>
    </lineage>
</organism>
<dbReference type="InterPro" id="IPR011042">
    <property type="entry name" value="6-blade_b-propeller_TolB-like"/>
</dbReference>
<sequence>MEQPEFYWDPLITLSGTVIYSGLMFPEWRGHILVGLLNSDHVARVGGTPLQEIERIYGVELQRVRDLREAPDGAPWFLGVGRGALYLLAPA</sequence>
<reference evidence="2 3" key="1">
    <citation type="submission" date="2018-05" db="EMBL/GenBank/DDBJ databases">
        <title>Genomic Encyclopedia of Type Strains, Phase IV (KMG-IV): sequencing the most valuable type-strain genomes for metagenomic binning, comparative biology and taxonomic classification.</title>
        <authorList>
            <person name="Goeker M."/>
        </authorList>
    </citation>
    <scope>NUCLEOTIDE SEQUENCE [LARGE SCALE GENOMIC DNA]</scope>
    <source>
        <strain evidence="2 3">DSM 103371</strain>
    </source>
</reference>
<feature type="domain" description="Glucose/Sorbosone dehydrogenase" evidence="1">
    <location>
        <begin position="1"/>
        <end position="80"/>
    </location>
</feature>
<dbReference type="Pfam" id="PF07995">
    <property type="entry name" value="GSDH"/>
    <property type="match status" value="1"/>
</dbReference>
<accession>A0A316G5Y1</accession>
<name>A0A316G5Y1_9RHOB</name>
<comment type="caution">
    <text evidence="2">The sequence shown here is derived from an EMBL/GenBank/DDBJ whole genome shotgun (WGS) entry which is preliminary data.</text>
</comment>
<evidence type="ECO:0000259" key="1">
    <source>
        <dbReference type="Pfam" id="PF07995"/>
    </source>
</evidence>